<feature type="transmembrane region" description="Helical" evidence="2">
    <location>
        <begin position="266"/>
        <end position="287"/>
    </location>
</feature>
<feature type="region of interest" description="Disordered" evidence="1">
    <location>
        <begin position="193"/>
        <end position="231"/>
    </location>
</feature>
<dbReference type="PROSITE" id="PS51257">
    <property type="entry name" value="PROKAR_LIPOPROTEIN"/>
    <property type="match status" value="1"/>
</dbReference>
<comment type="caution">
    <text evidence="4">The sequence shown here is derived from an EMBL/GenBank/DDBJ whole genome shotgun (WGS) entry which is preliminary data.</text>
</comment>
<feature type="transmembrane region" description="Helical" evidence="2">
    <location>
        <begin position="235"/>
        <end position="254"/>
    </location>
</feature>
<keyword evidence="2" id="KW-0472">Membrane</keyword>
<proteinExistence type="predicted"/>
<protein>
    <recommendedName>
        <fullName evidence="3">TPM domain-containing protein</fullName>
    </recommendedName>
</protein>
<dbReference type="Gene3D" id="3.10.310.50">
    <property type="match status" value="1"/>
</dbReference>
<gene>
    <name evidence="4" type="ORF">B0O44_102207</name>
</gene>
<keyword evidence="2" id="KW-0812">Transmembrane</keyword>
<evidence type="ECO:0000313" key="5">
    <source>
        <dbReference type="Proteomes" id="UP000248198"/>
    </source>
</evidence>
<dbReference type="EMBL" id="QKLU01000002">
    <property type="protein sequence ID" value="PYF75655.1"/>
    <property type="molecule type" value="Genomic_DNA"/>
</dbReference>
<dbReference type="Proteomes" id="UP000248198">
    <property type="component" value="Unassembled WGS sequence"/>
</dbReference>
<keyword evidence="2" id="KW-1133">Transmembrane helix</keyword>
<reference evidence="4 5" key="1">
    <citation type="submission" date="2018-06" db="EMBL/GenBank/DDBJ databases">
        <title>Genomic Encyclopedia of Archaeal and Bacterial Type Strains, Phase II (KMG-II): from individual species to whole genera.</title>
        <authorList>
            <person name="Goeker M."/>
        </authorList>
    </citation>
    <scope>NUCLEOTIDE SEQUENCE [LARGE SCALE GENOMIC DNA]</scope>
    <source>
        <strain evidence="4 5">DSM 27372</strain>
    </source>
</reference>
<feature type="domain" description="TPM" evidence="3">
    <location>
        <begin position="42"/>
        <end position="164"/>
    </location>
</feature>
<name>A0A318UNK6_9SPHI</name>
<organism evidence="4 5">
    <name type="scientific">Pedobacter nutrimenti</name>
    <dbReference type="NCBI Taxonomy" id="1241337"/>
    <lineage>
        <taxon>Bacteria</taxon>
        <taxon>Pseudomonadati</taxon>
        <taxon>Bacteroidota</taxon>
        <taxon>Sphingobacteriia</taxon>
        <taxon>Sphingobacteriales</taxon>
        <taxon>Sphingobacteriaceae</taxon>
        <taxon>Pedobacter</taxon>
    </lineage>
</organism>
<feature type="region of interest" description="Disordered" evidence="1">
    <location>
        <begin position="488"/>
        <end position="525"/>
    </location>
</feature>
<accession>A0A318UNK6</accession>
<dbReference type="Pfam" id="PF04536">
    <property type="entry name" value="TPM_phosphatase"/>
    <property type="match status" value="1"/>
</dbReference>
<keyword evidence="5" id="KW-1185">Reference proteome</keyword>
<dbReference type="InterPro" id="IPR007621">
    <property type="entry name" value="TPM_dom"/>
</dbReference>
<feature type="transmembrane region" description="Helical" evidence="2">
    <location>
        <begin position="299"/>
        <end position="321"/>
    </location>
</feature>
<dbReference type="PANTHER" id="PTHR30373">
    <property type="entry name" value="UPF0603 PROTEIN YGCG"/>
    <property type="match status" value="1"/>
</dbReference>
<dbReference type="OrthoDB" id="9810918at2"/>
<dbReference type="RefSeq" id="WP_110828031.1">
    <property type="nucleotide sequence ID" value="NZ_QKLU01000002.1"/>
</dbReference>
<evidence type="ECO:0000259" key="3">
    <source>
        <dbReference type="Pfam" id="PF04536"/>
    </source>
</evidence>
<evidence type="ECO:0000313" key="4">
    <source>
        <dbReference type="EMBL" id="PYF75655.1"/>
    </source>
</evidence>
<dbReference type="AlphaFoldDB" id="A0A318UNK6"/>
<feature type="compositionally biased region" description="Polar residues" evidence="1">
    <location>
        <begin position="213"/>
        <end position="231"/>
    </location>
</feature>
<feature type="compositionally biased region" description="Gly residues" evidence="1">
    <location>
        <begin position="514"/>
        <end position="525"/>
    </location>
</feature>
<evidence type="ECO:0000256" key="2">
    <source>
        <dbReference type="SAM" id="Phobius"/>
    </source>
</evidence>
<dbReference type="PANTHER" id="PTHR30373:SF2">
    <property type="entry name" value="UPF0603 PROTEIN YGCG"/>
    <property type="match status" value="1"/>
</dbReference>
<evidence type="ECO:0000256" key="1">
    <source>
        <dbReference type="SAM" id="MobiDB-lite"/>
    </source>
</evidence>
<sequence>MIKSAVFYLCLTLLVLSCKPSKTSKLVLDTIPDPKTLGESYVSNPDNLLSDATVSTLNRDLSALDQEGTAHIDVVFVKSIGDNVPKDIAHELFRKWKIGDQKSNNGLLIFMVKDQKRIEFETGYGLEGSLPDMICRRIQEDYMIPYARNNDFDNAVLKGVDATISHLKGNASSPAEPEVQVVSPLPDQATAPGPVPVMDPGAMRPDPRPATISGENQVQPPVSSTEKTGPSGNPGGLLSILIFVFYMIFAIILGRKMTAYKFKRAWLNPFIYLMVLGPAALIIYLNLYYPTSFYDLRAFFVLCFLLWFFVNAHFLILGAILKASLKEKSRHEQYLAWRERHEPMEKIVLKLFSFPFLKAYWETYTERLKRLRYDPMDCDHCKSTMTLLDDKKEDAYLSKGQLTEEQIDAIDYDVWLCTFCNATLVLDYKNLQSTAKPCSQCHFQTMEFKKRKIMKRASSSDDGYGYEYYVCANCLFEESIKFIIPQISSSSDSSSSFSDSSSSSSDSSSSSSGGDSGGGGAGSNW</sequence>
<feature type="compositionally biased region" description="Low complexity" evidence="1">
    <location>
        <begin position="488"/>
        <end position="513"/>
    </location>
</feature>